<evidence type="ECO:0000313" key="2">
    <source>
        <dbReference type="EMBL" id="AXK81099.1"/>
    </source>
</evidence>
<keyword evidence="3" id="KW-1185">Reference proteome</keyword>
<feature type="transmembrane region" description="Helical" evidence="1">
    <location>
        <begin position="236"/>
        <end position="255"/>
    </location>
</feature>
<name>A0A345ZW02_9HYPH</name>
<dbReference type="OrthoDB" id="9765258at2"/>
<dbReference type="NCBIfam" id="TIGR02484">
    <property type="entry name" value="CitB"/>
    <property type="match status" value="1"/>
</dbReference>
<dbReference type="EMBL" id="CP031417">
    <property type="protein sequence ID" value="AXK81099.1"/>
    <property type="molecule type" value="Genomic_DNA"/>
</dbReference>
<protein>
    <submittedName>
        <fullName evidence="2">Tricarballylate utilization 4Fe-4S protein TcuB</fullName>
    </submittedName>
</protein>
<dbReference type="InterPro" id="IPR012830">
    <property type="entry name" value="Citrate_utilization_prot_B"/>
</dbReference>
<feature type="transmembrane region" description="Helical" evidence="1">
    <location>
        <begin position="331"/>
        <end position="352"/>
    </location>
</feature>
<accession>A0A345ZW02</accession>
<feature type="transmembrane region" description="Helical" evidence="1">
    <location>
        <begin position="267"/>
        <end position="291"/>
    </location>
</feature>
<dbReference type="RefSeq" id="WP_115691389.1">
    <property type="nucleotide sequence ID" value="NZ_CP031417.1"/>
</dbReference>
<feature type="transmembrane region" description="Helical" evidence="1">
    <location>
        <begin position="153"/>
        <end position="175"/>
    </location>
</feature>
<dbReference type="Proteomes" id="UP000254889">
    <property type="component" value="Chromosome"/>
</dbReference>
<proteinExistence type="predicted"/>
<feature type="transmembrane region" description="Helical" evidence="1">
    <location>
        <begin position="303"/>
        <end position="325"/>
    </location>
</feature>
<evidence type="ECO:0000313" key="3">
    <source>
        <dbReference type="Proteomes" id="UP000254889"/>
    </source>
</evidence>
<evidence type="ECO:0000256" key="1">
    <source>
        <dbReference type="SAM" id="Phobius"/>
    </source>
</evidence>
<feature type="transmembrane region" description="Helical" evidence="1">
    <location>
        <begin position="113"/>
        <end position="133"/>
    </location>
</feature>
<sequence>MRAIDMHTTTTHPTEALREADRLMVVCNSCRYCEGLCAVFPAMERRRLFNDGDLNYLANLCHSCGACYSDCQFSPPHEFAVNVPKTLAQVRGDSYRAYAWPGALSGLFARNGLAISLIAALSVALFVLGFVAYRDPDVLFGTHAGPGAFYKLMPHNAMAALFGAVFVYAVLALTLSMRAFWRDIAGNTPAGGLAAFFQAAKDAGRLRYLDGGKAGCMNDDAEAPTDRRKHYHHATFYGFLLCFASTSVATLYHYLLGREAPYAWWDLPVVLGTLGGIGLVVGPIGLLAAKFKRAPELLDENRFGMDVAFIVMLLLTSVTGLALLLLRATPAMGIVLAIHLGVVFALFLTLPYGKFVHGLYRFLALVQYARESKAGH</sequence>
<organism evidence="2 3">
    <name type="scientific">Pseudolabrys taiwanensis</name>
    <dbReference type="NCBI Taxonomy" id="331696"/>
    <lineage>
        <taxon>Bacteria</taxon>
        <taxon>Pseudomonadati</taxon>
        <taxon>Pseudomonadota</taxon>
        <taxon>Alphaproteobacteria</taxon>
        <taxon>Hyphomicrobiales</taxon>
        <taxon>Xanthobacteraceae</taxon>
        <taxon>Pseudolabrys</taxon>
    </lineage>
</organism>
<dbReference type="InterPro" id="IPR036197">
    <property type="entry name" value="NarG-like_sf"/>
</dbReference>
<dbReference type="SUPFAM" id="SSF54862">
    <property type="entry name" value="4Fe-4S ferredoxins"/>
    <property type="match status" value="1"/>
</dbReference>
<dbReference type="KEGG" id="ptaw:DW352_11595"/>
<keyword evidence="1" id="KW-1133">Transmembrane helix</keyword>
<keyword evidence="1" id="KW-0812">Transmembrane</keyword>
<dbReference type="SUPFAM" id="SSF103501">
    <property type="entry name" value="Respiratory nitrate reductase 1 gamma chain"/>
    <property type="match status" value="1"/>
</dbReference>
<keyword evidence="1" id="KW-0472">Membrane</keyword>
<gene>
    <name evidence="2" type="primary">tcuB</name>
    <name evidence="2" type="ORF">DW352_11595</name>
</gene>
<reference evidence="2 3" key="1">
    <citation type="submission" date="2018-07" db="EMBL/GenBank/DDBJ databases">
        <authorList>
            <person name="Quirk P.G."/>
            <person name="Krulwich T.A."/>
        </authorList>
    </citation>
    <scope>NUCLEOTIDE SEQUENCE [LARGE SCALE GENOMIC DNA]</scope>
    <source>
        <strain evidence="2 3">CC-BB4</strain>
    </source>
</reference>
<dbReference type="AlphaFoldDB" id="A0A345ZW02"/>